<evidence type="ECO:0000313" key="3">
    <source>
        <dbReference type="Proteomes" id="UP001174909"/>
    </source>
</evidence>
<protein>
    <submittedName>
        <fullName evidence="2">Uncharacterized protein</fullName>
    </submittedName>
</protein>
<evidence type="ECO:0000256" key="1">
    <source>
        <dbReference type="SAM" id="MobiDB-lite"/>
    </source>
</evidence>
<dbReference type="AlphaFoldDB" id="A0AA35WEY4"/>
<feature type="non-terminal residue" evidence="2">
    <location>
        <position position="108"/>
    </location>
</feature>
<dbReference type="EMBL" id="CASHTH010001151">
    <property type="protein sequence ID" value="CAI8012070.1"/>
    <property type="molecule type" value="Genomic_DNA"/>
</dbReference>
<accession>A0AA35WEY4</accession>
<sequence length="108" mass="12321">LVHVRVCSPRWNDIPLSPQINFPYWFSFSLYVPQSVITSLSYDSVDWDASAEKHCVQLSRSDKTLHVQIKTRMAGLFSSLVSRMSEQYLQRSHGNTSTTTSTAHTQND</sequence>
<gene>
    <name evidence="2" type="ORF">GBAR_LOCUS7754</name>
</gene>
<comment type="caution">
    <text evidence="2">The sequence shown here is derived from an EMBL/GenBank/DDBJ whole genome shotgun (WGS) entry which is preliminary data.</text>
</comment>
<reference evidence="2" key="1">
    <citation type="submission" date="2023-03" db="EMBL/GenBank/DDBJ databases">
        <authorList>
            <person name="Steffen K."/>
            <person name="Cardenas P."/>
        </authorList>
    </citation>
    <scope>NUCLEOTIDE SEQUENCE</scope>
</reference>
<keyword evidence="3" id="KW-1185">Reference proteome</keyword>
<proteinExistence type="predicted"/>
<evidence type="ECO:0000313" key="2">
    <source>
        <dbReference type="EMBL" id="CAI8012070.1"/>
    </source>
</evidence>
<organism evidence="2 3">
    <name type="scientific">Geodia barretti</name>
    <name type="common">Barrett's horny sponge</name>
    <dbReference type="NCBI Taxonomy" id="519541"/>
    <lineage>
        <taxon>Eukaryota</taxon>
        <taxon>Metazoa</taxon>
        <taxon>Porifera</taxon>
        <taxon>Demospongiae</taxon>
        <taxon>Heteroscleromorpha</taxon>
        <taxon>Tetractinellida</taxon>
        <taxon>Astrophorina</taxon>
        <taxon>Geodiidae</taxon>
        <taxon>Geodia</taxon>
    </lineage>
</organism>
<dbReference type="Proteomes" id="UP001174909">
    <property type="component" value="Unassembled WGS sequence"/>
</dbReference>
<feature type="region of interest" description="Disordered" evidence="1">
    <location>
        <begin position="88"/>
        <end position="108"/>
    </location>
</feature>
<dbReference type="Gene3D" id="2.30.29.30">
    <property type="entry name" value="Pleckstrin-homology domain (PH domain)/Phosphotyrosine-binding domain (PTB)"/>
    <property type="match status" value="1"/>
</dbReference>
<name>A0AA35WEY4_GEOBA</name>
<dbReference type="InterPro" id="IPR011993">
    <property type="entry name" value="PH-like_dom_sf"/>
</dbReference>